<protein>
    <submittedName>
        <fullName evidence="1">Uncharacterized protein</fullName>
    </submittedName>
</protein>
<dbReference type="Proteomes" id="UP000321201">
    <property type="component" value="Unassembled WGS sequence"/>
</dbReference>
<dbReference type="Pfam" id="PF19879">
    <property type="entry name" value="DUF6352"/>
    <property type="match status" value="1"/>
</dbReference>
<dbReference type="EMBL" id="VPFL01000006">
    <property type="protein sequence ID" value="TXF12370.1"/>
    <property type="molecule type" value="Genomic_DNA"/>
</dbReference>
<dbReference type="InterPro" id="IPR045932">
    <property type="entry name" value="DUF6352"/>
</dbReference>
<dbReference type="AlphaFoldDB" id="A0A5C7EUE6"/>
<dbReference type="OrthoDB" id="7062302at2"/>
<dbReference type="RefSeq" id="WP_147799238.1">
    <property type="nucleotide sequence ID" value="NZ_VPFL01000006.1"/>
</dbReference>
<name>A0A5C7EUE6_9PROT</name>
<reference evidence="1 2" key="1">
    <citation type="submission" date="2019-08" db="EMBL/GenBank/DDBJ databases">
        <title>Pelomicrobium methylotrophicum gen. nov., sp. nov. a moderately thermophilic, facultatively anaerobic, lithoautotrophic and methylotrophic bacterium isolated from a terrestrial mud volcano.</title>
        <authorList>
            <person name="Slobodkina G.B."/>
            <person name="Merkel A.Y."/>
            <person name="Slobodkin A.I."/>
        </authorList>
    </citation>
    <scope>NUCLEOTIDE SEQUENCE [LARGE SCALE GENOMIC DNA]</scope>
    <source>
        <strain evidence="1 2">SM250</strain>
    </source>
</reference>
<evidence type="ECO:0000313" key="2">
    <source>
        <dbReference type="Proteomes" id="UP000321201"/>
    </source>
</evidence>
<organism evidence="1 2">
    <name type="scientific">Pelomicrobium methylotrophicum</name>
    <dbReference type="NCBI Taxonomy" id="2602750"/>
    <lineage>
        <taxon>Bacteria</taxon>
        <taxon>Pseudomonadati</taxon>
        <taxon>Pseudomonadota</taxon>
        <taxon>Hydrogenophilia</taxon>
        <taxon>Hydrogenophilia incertae sedis</taxon>
        <taxon>Pelomicrobium</taxon>
    </lineage>
</organism>
<sequence length="337" mass="38323">MPDFWKHCGYHLLSRDSAGRLVVTDDFLRAYLTRPELALVPESCANERSLHEALMEEPRREVSEREIEAIADEDARENYRVFLRFRSRLLAAPTLEACYLAIFGEADVSVPLLFVRQLTQVILRNILRGTADALQARAAELFFRPQKIHLQEGRAMAADLETVQLHATTGGFGSLGELLVQSRTPVRTIELDVLTEETASVYWDRDERFDTVLPLGPSQPGSLALARVMEHWIEHFHGVRVKIRPLARIEDDRWTWHVGLDAEASGILNDLYQGREVAVERLERLICLFKLVFENPADMLAPVAGRPVYLGLAMDVNQVLRMKPQNLLVNLPLARRV</sequence>
<proteinExistence type="predicted"/>
<comment type="caution">
    <text evidence="1">The sequence shown here is derived from an EMBL/GenBank/DDBJ whole genome shotgun (WGS) entry which is preliminary data.</text>
</comment>
<accession>A0A5C7EUE6</accession>
<gene>
    <name evidence="1" type="ORF">FR698_05785</name>
</gene>
<keyword evidence="2" id="KW-1185">Reference proteome</keyword>
<evidence type="ECO:0000313" key="1">
    <source>
        <dbReference type="EMBL" id="TXF12370.1"/>
    </source>
</evidence>
<dbReference type="InParanoid" id="A0A5C7EUE6"/>